<dbReference type="GO" id="GO:0005525">
    <property type="term" value="F:GTP binding"/>
    <property type="evidence" value="ECO:0007669"/>
    <property type="project" value="UniProtKB-UniRule"/>
</dbReference>
<feature type="binding site" evidence="9">
    <location>
        <begin position="192"/>
        <end position="196"/>
    </location>
    <ligand>
        <name>GTP</name>
        <dbReference type="ChEBI" id="CHEBI:37565"/>
    </ligand>
</feature>
<dbReference type="Gene3D" id="1.20.120.140">
    <property type="entry name" value="Signal recognition particle SRP54, nucleotide-binding domain"/>
    <property type="match status" value="1"/>
</dbReference>
<dbReference type="RefSeq" id="WP_013011546.1">
    <property type="nucleotide sequence ID" value="NC_013943.1"/>
</dbReference>
<gene>
    <name evidence="9" type="primary">ffh</name>
    <name evidence="11" type="ordered locus">Dacet_2282</name>
</gene>
<dbReference type="Pfam" id="PF00448">
    <property type="entry name" value="SRP54"/>
    <property type="match status" value="1"/>
</dbReference>
<dbReference type="Gene3D" id="3.40.50.300">
    <property type="entry name" value="P-loop containing nucleotide triphosphate hydrolases"/>
    <property type="match status" value="1"/>
</dbReference>
<evidence type="ECO:0000256" key="5">
    <source>
        <dbReference type="ARBA" id="ARBA00023134"/>
    </source>
</evidence>
<dbReference type="SMART" id="SM00382">
    <property type="entry name" value="AAA"/>
    <property type="match status" value="1"/>
</dbReference>
<dbReference type="KEGG" id="dap:Dacet_2282"/>
<dbReference type="CDD" id="cd18539">
    <property type="entry name" value="SRP_G"/>
    <property type="match status" value="1"/>
</dbReference>
<dbReference type="HOGENOM" id="CLU_009301_6_0_0"/>
<dbReference type="InterPro" id="IPR027417">
    <property type="entry name" value="P-loop_NTPase"/>
</dbReference>
<evidence type="ECO:0000256" key="7">
    <source>
        <dbReference type="ARBA" id="ARBA00023274"/>
    </source>
</evidence>
<keyword evidence="4 9" id="KW-0694">RNA-binding</keyword>
<dbReference type="SUPFAM" id="SSF52540">
    <property type="entry name" value="P-loop containing nucleoside triphosphate hydrolases"/>
    <property type="match status" value="1"/>
</dbReference>
<dbReference type="InterPro" id="IPR036891">
    <property type="entry name" value="Signal_recog_part_SRP54_M_sf"/>
</dbReference>
<evidence type="ECO:0000256" key="3">
    <source>
        <dbReference type="ARBA" id="ARBA00022801"/>
    </source>
</evidence>
<dbReference type="EMBL" id="CP001968">
    <property type="protein sequence ID" value="ADD69044.1"/>
    <property type="molecule type" value="Genomic_DNA"/>
</dbReference>
<dbReference type="SUPFAM" id="SSF47446">
    <property type="entry name" value="Signal peptide-binding domain"/>
    <property type="match status" value="1"/>
</dbReference>
<evidence type="ECO:0000256" key="2">
    <source>
        <dbReference type="ARBA" id="ARBA00022741"/>
    </source>
</evidence>
<dbReference type="PROSITE" id="PS00300">
    <property type="entry name" value="SRP54"/>
    <property type="match status" value="1"/>
</dbReference>
<proteinExistence type="inferred from homology"/>
<dbReference type="InterPro" id="IPR013822">
    <property type="entry name" value="Signal_recog_particl_SRP54_hlx"/>
</dbReference>
<evidence type="ECO:0000256" key="8">
    <source>
        <dbReference type="ARBA" id="ARBA00048027"/>
    </source>
</evidence>
<dbReference type="EC" id="3.6.5.4" evidence="9"/>
<feature type="binding site" evidence="9">
    <location>
        <begin position="250"/>
        <end position="253"/>
    </location>
    <ligand>
        <name>GTP</name>
        <dbReference type="ChEBI" id="CHEBI:37565"/>
    </ligand>
</feature>
<evidence type="ECO:0000256" key="6">
    <source>
        <dbReference type="ARBA" id="ARBA00023135"/>
    </source>
</evidence>
<dbReference type="InterPro" id="IPR004780">
    <property type="entry name" value="SRP"/>
</dbReference>
<dbReference type="Pfam" id="PF02978">
    <property type="entry name" value="SRP_SPB"/>
    <property type="match status" value="1"/>
</dbReference>
<evidence type="ECO:0000313" key="11">
    <source>
        <dbReference type="EMBL" id="ADD69044.1"/>
    </source>
</evidence>
<dbReference type="Proteomes" id="UP000002012">
    <property type="component" value="Chromosome"/>
</dbReference>
<keyword evidence="2 9" id="KW-0547">Nucleotide-binding</keyword>
<dbReference type="InterPro" id="IPR000897">
    <property type="entry name" value="SRP54_GTPase_dom"/>
</dbReference>
<feature type="binding site" evidence="9">
    <location>
        <begin position="110"/>
        <end position="117"/>
    </location>
    <ligand>
        <name>GTP</name>
        <dbReference type="ChEBI" id="CHEBI:37565"/>
    </ligand>
</feature>
<keyword evidence="5 9" id="KW-0342">GTP-binding</keyword>
<organism evidence="11 12">
    <name type="scientific">Denitrovibrio acetiphilus (strain DSM 12809 / NBRC 114555 / N2460)</name>
    <dbReference type="NCBI Taxonomy" id="522772"/>
    <lineage>
        <taxon>Bacteria</taxon>
        <taxon>Pseudomonadati</taxon>
        <taxon>Deferribacterota</taxon>
        <taxon>Deferribacteres</taxon>
        <taxon>Deferribacterales</taxon>
        <taxon>Geovibrionaceae</taxon>
        <taxon>Denitrovibrio</taxon>
    </lineage>
</organism>
<dbReference type="NCBIfam" id="TIGR00959">
    <property type="entry name" value="ffh"/>
    <property type="match status" value="1"/>
</dbReference>
<dbReference type="Pfam" id="PF02881">
    <property type="entry name" value="SRP54_N"/>
    <property type="match status" value="1"/>
</dbReference>
<dbReference type="GO" id="GO:0003924">
    <property type="term" value="F:GTPase activity"/>
    <property type="evidence" value="ECO:0007669"/>
    <property type="project" value="UniProtKB-UniRule"/>
</dbReference>
<dbReference type="InterPro" id="IPR042101">
    <property type="entry name" value="SRP54_N_sf"/>
</dbReference>
<dbReference type="STRING" id="522772.Dacet_2282"/>
<accession>D4H321</accession>
<dbReference type="InterPro" id="IPR003593">
    <property type="entry name" value="AAA+_ATPase"/>
</dbReference>
<comment type="similarity">
    <text evidence="1 9">Belongs to the GTP-binding SRP family. SRP54 subfamily.</text>
</comment>
<dbReference type="InterPro" id="IPR022941">
    <property type="entry name" value="SRP54"/>
</dbReference>
<dbReference type="HAMAP" id="MF_00306">
    <property type="entry name" value="SRP54"/>
    <property type="match status" value="1"/>
</dbReference>
<keyword evidence="3 9" id="KW-0378">Hydrolase</keyword>
<feature type="domain" description="SRP54-type proteins GTP-binding" evidence="10">
    <location>
        <begin position="271"/>
        <end position="284"/>
    </location>
</feature>
<evidence type="ECO:0000256" key="4">
    <source>
        <dbReference type="ARBA" id="ARBA00022884"/>
    </source>
</evidence>
<dbReference type="FunFam" id="3.40.50.300:FF:000022">
    <property type="entry name" value="Signal recognition particle 54 kDa subunit"/>
    <property type="match status" value="1"/>
</dbReference>
<dbReference type="GO" id="GO:0008312">
    <property type="term" value="F:7S RNA binding"/>
    <property type="evidence" value="ECO:0007669"/>
    <property type="project" value="InterPro"/>
</dbReference>
<dbReference type="PANTHER" id="PTHR11564:SF5">
    <property type="entry name" value="SIGNAL RECOGNITION PARTICLE SUBUNIT SRP54"/>
    <property type="match status" value="1"/>
</dbReference>
<evidence type="ECO:0000259" key="10">
    <source>
        <dbReference type="PROSITE" id="PS00300"/>
    </source>
</evidence>
<dbReference type="SMART" id="SM00963">
    <property type="entry name" value="SRP54_N"/>
    <property type="match status" value="1"/>
</dbReference>
<dbReference type="InterPro" id="IPR004125">
    <property type="entry name" value="Signal_recog_particle_SRP54_M"/>
</dbReference>
<comment type="catalytic activity">
    <reaction evidence="8 9">
        <text>GTP + H2O = GDP + phosphate + H(+)</text>
        <dbReference type="Rhea" id="RHEA:19669"/>
        <dbReference type="ChEBI" id="CHEBI:15377"/>
        <dbReference type="ChEBI" id="CHEBI:15378"/>
        <dbReference type="ChEBI" id="CHEBI:37565"/>
        <dbReference type="ChEBI" id="CHEBI:43474"/>
        <dbReference type="ChEBI" id="CHEBI:58189"/>
        <dbReference type="EC" id="3.6.5.4"/>
    </reaction>
</comment>
<dbReference type="GO" id="GO:0006614">
    <property type="term" value="P:SRP-dependent cotranslational protein targeting to membrane"/>
    <property type="evidence" value="ECO:0007669"/>
    <property type="project" value="InterPro"/>
</dbReference>
<protein>
    <recommendedName>
        <fullName evidence="9">Signal recognition particle protein</fullName>
        <ecNumber evidence="9">3.6.5.4</ecNumber>
    </recommendedName>
    <alternativeName>
        <fullName evidence="9">Fifty-four homolog</fullName>
    </alternativeName>
</protein>
<comment type="subunit">
    <text evidence="9">Part of the signal recognition particle protein translocation system, which is composed of SRP and FtsY.</text>
</comment>
<dbReference type="eggNOG" id="COG0541">
    <property type="taxonomic scope" value="Bacteria"/>
</dbReference>
<evidence type="ECO:0000256" key="1">
    <source>
        <dbReference type="ARBA" id="ARBA00005450"/>
    </source>
</evidence>
<keyword evidence="9" id="KW-0963">Cytoplasm</keyword>
<dbReference type="AlphaFoldDB" id="D4H321"/>
<name>D4H321_DENA2</name>
<keyword evidence="7 9" id="KW-0687">Ribonucleoprotein</keyword>
<keyword evidence="6 9" id="KW-0733">Signal recognition particle</keyword>
<dbReference type="Gene3D" id="1.10.260.30">
    <property type="entry name" value="Signal recognition particle, SRP54 subunit, M-domain"/>
    <property type="match status" value="1"/>
</dbReference>
<comment type="subcellular location">
    <subcellularLocation>
        <location evidence="9">Cytoplasm</location>
    </subcellularLocation>
    <text evidence="9">The SRP-RNC complex is targeted to the cytoplasmic membrane.</text>
</comment>
<reference evidence="11 12" key="1">
    <citation type="journal article" date="2010" name="Stand. Genomic Sci.">
        <title>Complete genome sequence of Denitrovibrio acetiphilus type strain (N2460).</title>
        <authorList>
            <person name="Kiss H."/>
            <person name="Lang E."/>
            <person name="Lapidus A."/>
            <person name="Copeland A."/>
            <person name="Nolan M."/>
            <person name="Glavina Del Rio T."/>
            <person name="Chen F."/>
            <person name="Lucas S."/>
            <person name="Tice H."/>
            <person name="Cheng J.F."/>
            <person name="Han C."/>
            <person name="Goodwin L."/>
            <person name="Pitluck S."/>
            <person name="Liolios K."/>
            <person name="Pati A."/>
            <person name="Ivanova N."/>
            <person name="Mavromatis K."/>
            <person name="Chen A."/>
            <person name="Palaniappan K."/>
            <person name="Land M."/>
            <person name="Hauser L."/>
            <person name="Chang Y.J."/>
            <person name="Jeffries C.D."/>
            <person name="Detter J.C."/>
            <person name="Brettin T."/>
            <person name="Spring S."/>
            <person name="Rohde M."/>
            <person name="Goker M."/>
            <person name="Woyke T."/>
            <person name="Bristow J."/>
            <person name="Eisen J.A."/>
            <person name="Markowitz V."/>
            <person name="Hugenholtz P."/>
            <person name="Kyrpides N.C."/>
            <person name="Klenk H.P."/>
        </authorList>
    </citation>
    <scope>NUCLEOTIDE SEQUENCE [LARGE SCALE GENOMIC DNA]</scope>
    <source>
        <strain evidence="12">DSM 12809 / NBRC 114555 / N2460</strain>
    </source>
</reference>
<dbReference type="PANTHER" id="PTHR11564">
    <property type="entry name" value="SIGNAL RECOGNITION PARTICLE 54K PROTEIN SRP54"/>
    <property type="match status" value="1"/>
</dbReference>
<comment type="function">
    <text evidence="9">Involved in targeting and insertion of nascent membrane proteins into the cytoplasmic membrane. Binds to the hydrophobic signal sequence of the ribosome-nascent chain (RNC) as it emerges from the ribosomes. The SRP-RNC complex is then targeted to the cytoplasmic membrane where it interacts with the SRP receptor FtsY.</text>
</comment>
<dbReference type="SMART" id="SM00962">
    <property type="entry name" value="SRP54"/>
    <property type="match status" value="1"/>
</dbReference>
<dbReference type="InParanoid" id="D4H321"/>
<dbReference type="FunCoup" id="D4H321">
    <property type="interactions" value="499"/>
</dbReference>
<dbReference type="GO" id="GO:0048500">
    <property type="term" value="C:signal recognition particle"/>
    <property type="evidence" value="ECO:0007669"/>
    <property type="project" value="UniProtKB-UniRule"/>
</dbReference>
<evidence type="ECO:0000256" key="9">
    <source>
        <dbReference type="HAMAP-Rule" id="MF_00306"/>
    </source>
</evidence>
<sequence>MFTTLNDKLNAVFSKLKKQVRIDDENINEALKQVRMALLEADVNFKVVKTFINNVREKALGEEVRKSLTPDQVFIKIVNDELVDILGGKDYKEAKIKLNSNPPTVIMMAGLQGSGKTTSAGKLANFFMKQSKSVLLVAGDIYRPAAIDQLETLGRQLGCDVYSDRESKDAVKIAKDALAHAKKTAKDILIIDTAGRLHIDENLMNEIVRTKEAVNPDEVLFVADAMTGQDAVNVAKSFNDMLDATGIILTKMDGDARGGAALSIKEVTGKPLKFIGTGEKLTEFEQFYPDRMASRILGMGDIVTLVERAQESIEEGDAEEMAAKMAKHGLDFEDMLKQFRMIKKMGSLDSIMRLIPGLGNMNMGEIDDRQFKKTEAIIFSMTLKERRNGKLLNANRKKRIARGSGTNVADVNRLVNQLNQMNKMMKQMKKKLGGSNKLNPAMMRDFLKMK</sequence>
<dbReference type="PaxDb" id="522772-Dacet_2282"/>
<evidence type="ECO:0000313" key="12">
    <source>
        <dbReference type="Proteomes" id="UP000002012"/>
    </source>
</evidence>
<comment type="domain">
    <text evidence="9">Composed of three domains: the N-terminal N domain, which is responsible for interactions with the ribosome, the central G domain, which binds GTP, and the C-terminal M domain, which binds the RNA and the signal sequence of the RNC.</text>
</comment>
<dbReference type="OrthoDB" id="9804720at2"/>
<keyword evidence="12" id="KW-1185">Reference proteome</keyword>